<organism evidence="1 2">
    <name type="scientific">Tropilaelaps mercedesae</name>
    <dbReference type="NCBI Taxonomy" id="418985"/>
    <lineage>
        <taxon>Eukaryota</taxon>
        <taxon>Metazoa</taxon>
        <taxon>Ecdysozoa</taxon>
        <taxon>Arthropoda</taxon>
        <taxon>Chelicerata</taxon>
        <taxon>Arachnida</taxon>
        <taxon>Acari</taxon>
        <taxon>Parasitiformes</taxon>
        <taxon>Mesostigmata</taxon>
        <taxon>Gamasina</taxon>
        <taxon>Dermanyssoidea</taxon>
        <taxon>Laelapidae</taxon>
        <taxon>Tropilaelaps</taxon>
    </lineage>
</organism>
<reference evidence="1 2" key="1">
    <citation type="journal article" date="2017" name="Gigascience">
        <title>Draft genome of the honey bee ectoparasitic mite, Tropilaelaps mercedesae, is shaped by the parasitic life history.</title>
        <authorList>
            <person name="Dong X."/>
            <person name="Armstrong S.D."/>
            <person name="Xia D."/>
            <person name="Makepeace B.L."/>
            <person name="Darby A.C."/>
            <person name="Kadowaki T."/>
        </authorList>
    </citation>
    <scope>NUCLEOTIDE SEQUENCE [LARGE SCALE GENOMIC DNA]</scope>
    <source>
        <strain evidence="1">Wuxi-XJTLU</strain>
    </source>
</reference>
<dbReference type="InParanoid" id="A0A1V9XQR6"/>
<comment type="caution">
    <text evidence="1">The sequence shown here is derived from an EMBL/GenBank/DDBJ whole genome shotgun (WGS) entry which is preliminary data.</text>
</comment>
<dbReference type="AlphaFoldDB" id="A0A1V9XQR6"/>
<proteinExistence type="predicted"/>
<dbReference type="EMBL" id="MNPL01005708">
    <property type="protein sequence ID" value="OQR75840.1"/>
    <property type="molecule type" value="Genomic_DNA"/>
</dbReference>
<keyword evidence="2" id="KW-1185">Reference proteome</keyword>
<protein>
    <submittedName>
        <fullName evidence="1">Uncharacterized protein</fullName>
    </submittedName>
</protein>
<sequence>MISIRLRSSRQKRTKVPSSAAATTYLRIASARLSTRSAGMQLRERTSMKFWSRRWANLSMWPVGVTNETPINVQRNSPVRRFVRWTLRASKFTCLFLS</sequence>
<dbReference type="Proteomes" id="UP000192247">
    <property type="component" value="Unassembled WGS sequence"/>
</dbReference>
<evidence type="ECO:0000313" key="2">
    <source>
        <dbReference type="Proteomes" id="UP000192247"/>
    </source>
</evidence>
<gene>
    <name evidence="1" type="ORF">BIW11_03188</name>
</gene>
<evidence type="ECO:0000313" key="1">
    <source>
        <dbReference type="EMBL" id="OQR75840.1"/>
    </source>
</evidence>
<accession>A0A1V9XQR6</accession>
<name>A0A1V9XQR6_9ACAR</name>